<dbReference type="EMBL" id="JANTQA010000060">
    <property type="protein sequence ID" value="KAJ3427801.1"/>
    <property type="molecule type" value="Genomic_DNA"/>
</dbReference>
<keyword evidence="1" id="KW-0472">Membrane</keyword>
<gene>
    <name evidence="2" type="ORF">M0812_25431</name>
</gene>
<evidence type="ECO:0000313" key="3">
    <source>
        <dbReference type="Proteomes" id="UP001146793"/>
    </source>
</evidence>
<evidence type="ECO:0000313" key="2">
    <source>
        <dbReference type="EMBL" id="KAJ3427801.1"/>
    </source>
</evidence>
<protein>
    <submittedName>
        <fullName evidence="2">Clathrin interactor epsin</fullName>
    </submittedName>
</protein>
<feature type="transmembrane region" description="Helical" evidence="1">
    <location>
        <begin position="130"/>
        <end position="150"/>
    </location>
</feature>
<feature type="transmembrane region" description="Helical" evidence="1">
    <location>
        <begin position="25"/>
        <end position="45"/>
    </location>
</feature>
<keyword evidence="1" id="KW-0812">Transmembrane</keyword>
<feature type="transmembrane region" description="Helical" evidence="1">
    <location>
        <begin position="103"/>
        <end position="124"/>
    </location>
</feature>
<dbReference type="Proteomes" id="UP001146793">
    <property type="component" value="Unassembled WGS sequence"/>
</dbReference>
<organism evidence="2 3">
    <name type="scientific">Anaeramoeba flamelloides</name>
    <dbReference type="NCBI Taxonomy" id="1746091"/>
    <lineage>
        <taxon>Eukaryota</taxon>
        <taxon>Metamonada</taxon>
        <taxon>Anaeramoebidae</taxon>
        <taxon>Anaeramoeba</taxon>
    </lineage>
</organism>
<comment type="caution">
    <text evidence="2">The sequence shown here is derived from an EMBL/GenBank/DDBJ whole genome shotgun (WGS) entry which is preliminary data.</text>
</comment>
<keyword evidence="1" id="KW-1133">Transmembrane helix</keyword>
<dbReference type="AlphaFoldDB" id="A0AAV7YD84"/>
<name>A0AAV7YD84_9EUKA</name>
<sequence length="382" mass="44277">MSNYNTDSTDNTDDFLKVKGGTATAFYVILIIDSIWFLLSGFFFLRHVLKVKLRKLSYKKILDPRGRMALQSERSGYLERQLKGEEFVWFSGVTSISGIRKFLVFWVLGMGIAATAISIAFIKYETWCLSILIMGTMLCIFTGAACWNGVYARTRIVYGLTPTRILLLGFRFKNDFRDFPIQVNKYTDYSTHWDNAKSLIITTDHWITTSRDKNGRTHTHHHSMKIGICWIFEMDQVNNIIEQRQEQLQGQGIEGQEQQQQDTKMPLNRSDFPNGGMNQNGPMRLLKQPQNPNQMKMNQLNMNQMNMNQMNMNQLNQNQINQMNQNQTNNGMNNDFSMQGPTDLTLNYDLNNNNEQMGVEMNNDMNLNYVGTMDNDLEMNKF</sequence>
<evidence type="ECO:0000256" key="1">
    <source>
        <dbReference type="SAM" id="Phobius"/>
    </source>
</evidence>
<accession>A0AAV7YD84</accession>
<reference evidence="2" key="1">
    <citation type="submission" date="2022-08" db="EMBL/GenBank/DDBJ databases">
        <title>Novel sulphate-reducing endosymbionts in the free-living metamonad Anaeramoeba.</title>
        <authorList>
            <person name="Jerlstrom-Hultqvist J."/>
            <person name="Cepicka I."/>
            <person name="Gallot-Lavallee L."/>
            <person name="Salas-Leiva D."/>
            <person name="Curtis B.A."/>
            <person name="Zahonova K."/>
            <person name="Pipaliya S."/>
            <person name="Dacks J."/>
            <person name="Roger A.J."/>
        </authorList>
    </citation>
    <scope>NUCLEOTIDE SEQUENCE</scope>
    <source>
        <strain evidence="2">Busselton2</strain>
    </source>
</reference>
<proteinExistence type="predicted"/>